<keyword evidence="8" id="KW-0479">Metal-binding</keyword>
<dbReference type="FunFam" id="1.20.81.30:FF:000001">
    <property type="entry name" value="Type II secretion system protein F"/>
    <property type="match status" value="2"/>
</dbReference>
<keyword evidence="18" id="KW-1185">Reference proteome</keyword>
<feature type="transmembrane region" description="Helical" evidence="15">
    <location>
        <begin position="170"/>
        <end position="196"/>
    </location>
</feature>
<organism evidence="17 18">
    <name type="scientific">Thioalkalivibrio halophilus</name>
    <dbReference type="NCBI Taxonomy" id="252474"/>
    <lineage>
        <taxon>Bacteria</taxon>
        <taxon>Pseudomonadati</taxon>
        <taxon>Pseudomonadota</taxon>
        <taxon>Gammaproteobacteria</taxon>
        <taxon>Chromatiales</taxon>
        <taxon>Ectothiorhodospiraceae</taxon>
        <taxon>Thioalkalivibrio</taxon>
    </lineage>
</organism>
<evidence type="ECO:0000256" key="7">
    <source>
        <dbReference type="ARBA" id="ARBA00022692"/>
    </source>
</evidence>
<feature type="domain" description="Type II secretion system protein GspF" evidence="16">
    <location>
        <begin position="277"/>
        <end position="399"/>
    </location>
</feature>
<dbReference type="PROSITE" id="PS00874">
    <property type="entry name" value="T2SP_F"/>
    <property type="match status" value="1"/>
</dbReference>
<dbReference type="NCBIfam" id="TIGR02120">
    <property type="entry name" value="GspF"/>
    <property type="match status" value="1"/>
</dbReference>
<dbReference type="InterPro" id="IPR018076">
    <property type="entry name" value="T2SS_GspF_dom"/>
</dbReference>
<evidence type="ECO:0000256" key="11">
    <source>
        <dbReference type="ARBA" id="ARBA00022989"/>
    </source>
</evidence>
<evidence type="ECO:0000259" key="16">
    <source>
        <dbReference type="Pfam" id="PF00482"/>
    </source>
</evidence>
<dbReference type="STRING" id="252474.B1A74_12575"/>
<gene>
    <name evidence="17" type="ORF">B1A74_12575</name>
</gene>
<comment type="function">
    <text evidence="1">Component of the type II secretion system inner membrane complex required for the energy-dependent secretion of extracellular factors such as proteases and toxins from the periplasm.</text>
</comment>
<evidence type="ECO:0000256" key="12">
    <source>
        <dbReference type="ARBA" id="ARBA00023136"/>
    </source>
</evidence>
<accession>A0A1V2ZVP9</accession>
<evidence type="ECO:0000256" key="3">
    <source>
        <dbReference type="ARBA" id="ARBA00005745"/>
    </source>
</evidence>
<keyword evidence="5" id="KW-1003">Cell membrane</keyword>
<comment type="subcellular location">
    <subcellularLocation>
        <location evidence="2 14">Cell inner membrane</location>
        <topology evidence="2 14">Multi-pass membrane protein</topology>
    </subcellularLocation>
</comment>
<evidence type="ECO:0000256" key="4">
    <source>
        <dbReference type="ARBA" id="ARBA00022448"/>
    </source>
</evidence>
<keyword evidence="10" id="KW-0653">Protein transport</keyword>
<protein>
    <recommendedName>
        <fullName evidence="13">General secretion pathway protein F</fullName>
    </recommendedName>
</protein>
<dbReference type="Proteomes" id="UP000189177">
    <property type="component" value="Unassembled WGS sequence"/>
</dbReference>
<evidence type="ECO:0000256" key="9">
    <source>
        <dbReference type="ARBA" id="ARBA00022837"/>
    </source>
</evidence>
<evidence type="ECO:0000256" key="1">
    <source>
        <dbReference type="ARBA" id="ARBA00002684"/>
    </source>
</evidence>
<keyword evidence="9" id="KW-0106">Calcium</keyword>
<dbReference type="Gene3D" id="1.20.81.30">
    <property type="entry name" value="Type II secretion system (T2SS), domain F"/>
    <property type="match status" value="2"/>
</dbReference>
<sequence>MPAFEYQALDAGGRTRKGVTEGDTARSVRAQLRSDGLTPLELREIDDAGPRPATVGRSATGGRGHIGPLDLALATRQMATLARAGLPVEEWLATVARQSEKPRVRNILHAVRTRVMEGHSLASALAGFPRVFPEIYRSTVASGEASGHLDRVLERLAEYLESRHALRQRVLLALIYPIALTVVAILVTVGLVVYVVPEVVQVFDGLDQELPAITRGLIATSDALRDWGLAGLIVLAALTGLLAWALRHPGPRTQYHRLLLHLPLVGRLIRGINTARFARTLSILSASGVSLLEALRTGSEVVSNRPMRTAIENASLRIREGSSIGRALEDTGFFPPITVHLIRSGESSGNLTEMLERAAETQEQEVESRISLSMGLFEPLLILTMGGVVLTIVLAILLPIFELNQLVN</sequence>
<evidence type="ECO:0000256" key="14">
    <source>
        <dbReference type="RuleBase" id="RU003923"/>
    </source>
</evidence>
<evidence type="ECO:0000256" key="6">
    <source>
        <dbReference type="ARBA" id="ARBA00022519"/>
    </source>
</evidence>
<feature type="domain" description="Type II secretion system protein GspF" evidence="16">
    <location>
        <begin position="75"/>
        <end position="197"/>
    </location>
</feature>
<keyword evidence="12 15" id="KW-0472">Membrane</keyword>
<evidence type="ECO:0000313" key="18">
    <source>
        <dbReference type="Proteomes" id="UP000189177"/>
    </source>
</evidence>
<dbReference type="GO" id="GO:0005886">
    <property type="term" value="C:plasma membrane"/>
    <property type="evidence" value="ECO:0007669"/>
    <property type="project" value="UniProtKB-SubCell"/>
</dbReference>
<evidence type="ECO:0000256" key="5">
    <source>
        <dbReference type="ARBA" id="ARBA00022475"/>
    </source>
</evidence>
<dbReference type="Pfam" id="PF00482">
    <property type="entry name" value="T2SSF"/>
    <property type="match status" value="2"/>
</dbReference>
<proteinExistence type="inferred from homology"/>
<feature type="transmembrane region" description="Helical" evidence="15">
    <location>
        <begin position="380"/>
        <end position="401"/>
    </location>
</feature>
<evidence type="ECO:0000256" key="15">
    <source>
        <dbReference type="SAM" id="Phobius"/>
    </source>
</evidence>
<comment type="caution">
    <text evidence="17">The sequence shown here is derived from an EMBL/GenBank/DDBJ whole genome shotgun (WGS) entry which is preliminary data.</text>
</comment>
<dbReference type="InterPro" id="IPR042094">
    <property type="entry name" value="T2SS_GspF_sf"/>
</dbReference>
<dbReference type="OrthoDB" id="9805682at2"/>
<evidence type="ECO:0000256" key="2">
    <source>
        <dbReference type="ARBA" id="ARBA00004429"/>
    </source>
</evidence>
<comment type="similarity">
    <text evidence="3 14">Belongs to the GSP F family.</text>
</comment>
<dbReference type="GO" id="GO:0015627">
    <property type="term" value="C:type II protein secretion system complex"/>
    <property type="evidence" value="ECO:0007669"/>
    <property type="project" value="InterPro"/>
</dbReference>
<dbReference type="InterPro" id="IPR011850">
    <property type="entry name" value="T2SS_GspF"/>
</dbReference>
<evidence type="ECO:0000256" key="10">
    <source>
        <dbReference type="ARBA" id="ARBA00022927"/>
    </source>
</evidence>
<dbReference type="PRINTS" id="PR00812">
    <property type="entry name" value="BCTERIALGSPF"/>
</dbReference>
<dbReference type="AlphaFoldDB" id="A0A1V2ZVP9"/>
<evidence type="ECO:0000256" key="13">
    <source>
        <dbReference type="ARBA" id="ARBA00030750"/>
    </source>
</evidence>
<dbReference type="PANTHER" id="PTHR30012:SF0">
    <property type="entry name" value="TYPE II SECRETION SYSTEM PROTEIN F-RELATED"/>
    <property type="match status" value="1"/>
</dbReference>
<dbReference type="GO" id="GO:0015628">
    <property type="term" value="P:protein secretion by the type II secretion system"/>
    <property type="evidence" value="ECO:0007669"/>
    <property type="project" value="InterPro"/>
</dbReference>
<name>A0A1V2ZVP9_9GAMM</name>
<keyword evidence="11 15" id="KW-1133">Transmembrane helix</keyword>
<keyword evidence="6" id="KW-0997">Cell inner membrane</keyword>
<evidence type="ECO:0000256" key="8">
    <source>
        <dbReference type="ARBA" id="ARBA00022723"/>
    </source>
</evidence>
<dbReference type="PANTHER" id="PTHR30012">
    <property type="entry name" value="GENERAL SECRETION PATHWAY PROTEIN"/>
    <property type="match status" value="1"/>
</dbReference>
<evidence type="ECO:0000313" key="17">
    <source>
        <dbReference type="EMBL" id="OOC09125.1"/>
    </source>
</evidence>
<reference evidence="17 18" key="1">
    <citation type="submission" date="2017-02" db="EMBL/GenBank/DDBJ databases">
        <title>Genomic diversity within the haloalkaliphilic genus Thioalkalivibrio.</title>
        <authorList>
            <person name="Ahn A.-C."/>
            <person name="Meier-Kolthoff J."/>
            <person name="Overmars L."/>
            <person name="Richter M."/>
            <person name="Woyke T."/>
            <person name="Sorokin D.Y."/>
            <person name="Muyzer G."/>
        </authorList>
    </citation>
    <scope>NUCLEOTIDE SEQUENCE [LARGE SCALE GENOMIC DNA]</scope>
    <source>
        <strain evidence="17 18">HL17</strain>
    </source>
</reference>
<dbReference type="EMBL" id="MUZR01000061">
    <property type="protein sequence ID" value="OOC09125.1"/>
    <property type="molecule type" value="Genomic_DNA"/>
</dbReference>
<keyword evidence="4 14" id="KW-0813">Transport</keyword>
<dbReference type="GO" id="GO:0046872">
    <property type="term" value="F:metal ion binding"/>
    <property type="evidence" value="ECO:0007669"/>
    <property type="project" value="UniProtKB-KW"/>
</dbReference>
<dbReference type="InterPro" id="IPR003004">
    <property type="entry name" value="GspF/PilC"/>
</dbReference>
<dbReference type="RefSeq" id="WP_018946769.1">
    <property type="nucleotide sequence ID" value="NZ_MUZR01000061.1"/>
</dbReference>
<feature type="transmembrane region" description="Helical" evidence="15">
    <location>
        <begin position="227"/>
        <end position="246"/>
    </location>
</feature>
<dbReference type="InterPro" id="IPR001992">
    <property type="entry name" value="T2SS_GspF/T4SS_PilC_CS"/>
</dbReference>
<keyword evidence="7 14" id="KW-0812">Transmembrane</keyword>